<keyword evidence="7 12" id="KW-0812">Transmembrane</keyword>
<dbReference type="STRING" id="6198.A0A074ZVE7"/>
<sequence>MRVIREKVRRIIRKTANAFWADFSWCSAKDKFEETQMPKSFLASILMMFSGPFSPCITKAFAESPPNDTWTHFSSFRGRCQSNDHCLAASTSIWRALALELQDFKSSAKNFSGMRIILEKVRDQDFSGMRIILEKVTPRPAPVEELYRTVVQKVHEVNVTFVPKDPARTRMNRRKSKRIQRLLERRSHLFFKRLTTGATEDELAFPAWNDIPPTVVHAPSRTQFKALLDIYLCDSSRWQAYCPALRKLRAMLHPFSLVPFKHNPVNRMGRLGEFKLNLCTVVIFNFGVLLGMLLSRVYLVHMEPVFISTATAKLDFTNDTYGHSNESIIADELFRKVRVVCMILTMPANHENKATVVRNTWASRCNVHFFLSSVENKTLHSLAAVQEENREALWDKTKFGIRHAVEKYSNYDFFLKADDDTFVIVENLRKLLRDLNPNDPFIMGRRFRPHVKQGYLSGGGGYVISRAALLRIHNGLANDTRCAGREHGGAEDVRLGHCAEVVGVRIMDSLDEHGLERFHPFSPASMMSKSVLEATRWFMSYNYHKVQTGIECCSDYAVTFHYVAPSDMYVYHYFLYHLHPYGIHRDFHDVLQLCNRVMIKGAT</sequence>
<keyword evidence="9" id="KW-0735">Signal-anchor</keyword>
<evidence type="ECO:0000256" key="11">
    <source>
        <dbReference type="ARBA" id="ARBA00023136"/>
    </source>
</evidence>
<comment type="pathway">
    <text evidence="2">Protein modification; protein glycosylation.</text>
</comment>
<proteinExistence type="inferred from homology"/>
<dbReference type="PANTHER" id="PTHR23033:SF14">
    <property type="entry name" value="GLYCOPROTEIN-N-ACETYLGALACTOSAMINE 3-BETA-GALACTOSYLTRANSFERASE 1-RELATED"/>
    <property type="match status" value="1"/>
</dbReference>
<dbReference type="PANTHER" id="PTHR23033">
    <property type="entry name" value="BETA1,3-GALACTOSYLTRANSFERASE"/>
    <property type="match status" value="1"/>
</dbReference>
<evidence type="ECO:0000256" key="7">
    <source>
        <dbReference type="ARBA" id="ARBA00022692"/>
    </source>
</evidence>
<dbReference type="RefSeq" id="XP_009164825.1">
    <property type="nucleotide sequence ID" value="XM_009166561.1"/>
</dbReference>
<feature type="domain" description="Fringe-like glycosyltransferase" evidence="13">
    <location>
        <begin position="343"/>
        <end position="530"/>
    </location>
</feature>
<keyword evidence="8" id="KW-0547">Nucleotide-binding</keyword>
<dbReference type="EC" id="2.4.1.122" evidence="4"/>
<evidence type="ECO:0000256" key="1">
    <source>
        <dbReference type="ARBA" id="ARBA00004606"/>
    </source>
</evidence>
<keyword evidence="15" id="KW-1185">Reference proteome</keyword>
<evidence type="ECO:0000256" key="5">
    <source>
        <dbReference type="ARBA" id="ARBA00022676"/>
    </source>
</evidence>
<feature type="transmembrane region" description="Helical" evidence="12">
    <location>
        <begin position="276"/>
        <end position="299"/>
    </location>
</feature>
<organism evidence="14 15">
    <name type="scientific">Opisthorchis viverrini</name>
    <name type="common">Southeast Asian liver fluke</name>
    <dbReference type="NCBI Taxonomy" id="6198"/>
    <lineage>
        <taxon>Eukaryota</taxon>
        <taxon>Metazoa</taxon>
        <taxon>Spiralia</taxon>
        <taxon>Lophotrochozoa</taxon>
        <taxon>Platyhelminthes</taxon>
        <taxon>Trematoda</taxon>
        <taxon>Digenea</taxon>
        <taxon>Opisthorchiida</taxon>
        <taxon>Opisthorchiata</taxon>
        <taxon>Opisthorchiidae</taxon>
        <taxon>Opisthorchis</taxon>
    </lineage>
</organism>
<accession>A0A074ZVE7</accession>
<dbReference type="InterPro" id="IPR003378">
    <property type="entry name" value="Fringe-like_glycosylTrfase"/>
</dbReference>
<evidence type="ECO:0000256" key="9">
    <source>
        <dbReference type="ARBA" id="ARBA00022968"/>
    </source>
</evidence>
<evidence type="ECO:0000256" key="8">
    <source>
        <dbReference type="ARBA" id="ARBA00022741"/>
    </source>
</evidence>
<dbReference type="Gene3D" id="3.90.550.50">
    <property type="match status" value="1"/>
</dbReference>
<dbReference type="GO" id="GO:0016020">
    <property type="term" value="C:membrane"/>
    <property type="evidence" value="ECO:0007669"/>
    <property type="project" value="UniProtKB-SubCell"/>
</dbReference>
<dbReference type="GeneID" id="20316535"/>
<evidence type="ECO:0000256" key="6">
    <source>
        <dbReference type="ARBA" id="ARBA00022679"/>
    </source>
</evidence>
<reference evidence="14 15" key="1">
    <citation type="submission" date="2013-11" db="EMBL/GenBank/DDBJ databases">
        <title>Opisthorchis viverrini - life in the bile duct.</title>
        <authorList>
            <person name="Young N.D."/>
            <person name="Nagarajan N."/>
            <person name="Lin S.J."/>
            <person name="Korhonen P.K."/>
            <person name="Jex A.R."/>
            <person name="Hall R.S."/>
            <person name="Safavi-Hemami H."/>
            <person name="Kaewkong W."/>
            <person name="Bertrand D."/>
            <person name="Gao S."/>
            <person name="Seet Q."/>
            <person name="Wongkham S."/>
            <person name="Teh B.T."/>
            <person name="Wongkham C."/>
            <person name="Intapan P.M."/>
            <person name="Maleewong W."/>
            <person name="Yang X."/>
            <person name="Hu M."/>
            <person name="Wang Z."/>
            <person name="Hofmann A."/>
            <person name="Sternberg P.W."/>
            <person name="Tan P."/>
            <person name="Wang J."/>
            <person name="Gasser R.B."/>
        </authorList>
    </citation>
    <scope>NUCLEOTIDE SEQUENCE [LARGE SCALE GENOMIC DNA]</scope>
</reference>
<protein>
    <recommendedName>
        <fullName evidence="4">N-acetylgalactosaminide beta-1,3-galactosyltransferase</fullName>
        <ecNumber evidence="4">2.4.1.122</ecNumber>
    </recommendedName>
</protein>
<dbReference type="GO" id="GO:0000166">
    <property type="term" value="F:nucleotide binding"/>
    <property type="evidence" value="ECO:0007669"/>
    <property type="project" value="UniProtKB-KW"/>
</dbReference>
<dbReference type="OrthoDB" id="414175at2759"/>
<dbReference type="EMBL" id="KL596646">
    <property type="protein sequence ID" value="KER31438.1"/>
    <property type="molecule type" value="Genomic_DNA"/>
</dbReference>
<evidence type="ECO:0000256" key="10">
    <source>
        <dbReference type="ARBA" id="ARBA00022989"/>
    </source>
</evidence>
<evidence type="ECO:0000313" key="14">
    <source>
        <dbReference type="EMBL" id="KER31438.1"/>
    </source>
</evidence>
<name>A0A074ZVE7_OPIVI</name>
<dbReference type="KEGG" id="ovi:T265_02347"/>
<comment type="subcellular location">
    <subcellularLocation>
        <location evidence="1">Membrane</location>
        <topology evidence="1">Single-pass type II membrane protein</topology>
    </subcellularLocation>
</comment>
<evidence type="ECO:0000259" key="13">
    <source>
        <dbReference type="Pfam" id="PF02434"/>
    </source>
</evidence>
<dbReference type="CTD" id="20316535"/>
<evidence type="ECO:0000313" key="15">
    <source>
        <dbReference type="Proteomes" id="UP000054324"/>
    </source>
</evidence>
<keyword evidence="6" id="KW-0808">Transferase</keyword>
<keyword evidence="10 12" id="KW-1133">Transmembrane helix</keyword>
<evidence type="ECO:0000256" key="4">
    <source>
        <dbReference type="ARBA" id="ARBA00012557"/>
    </source>
</evidence>
<comment type="similarity">
    <text evidence="3">Belongs to the glycosyltransferase 31 family. Beta3-Gal-T subfamily.</text>
</comment>
<dbReference type="Proteomes" id="UP000054324">
    <property type="component" value="Unassembled WGS sequence"/>
</dbReference>
<dbReference type="Pfam" id="PF02434">
    <property type="entry name" value="Fringe"/>
    <property type="match status" value="1"/>
</dbReference>
<gene>
    <name evidence="14" type="ORF">T265_02347</name>
</gene>
<keyword evidence="5" id="KW-0328">Glycosyltransferase</keyword>
<dbReference type="InterPro" id="IPR026050">
    <property type="entry name" value="C1GALT1/C1GALT1_chp1"/>
</dbReference>
<dbReference type="AlphaFoldDB" id="A0A074ZVE7"/>
<dbReference type="GO" id="GO:0016263">
    <property type="term" value="F:glycoprotein-N-acetylgalactosamine 3-beta-galactosyltransferase activity"/>
    <property type="evidence" value="ECO:0007669"/>
    <property type="project" value="UniProtKB-EC"/>
</dbReference>
<evidence type="ECO:0000256" key="3">
    <source>
        <dbReference type="ARBA" id="ARBA00006462"/>
    </source>
</evidence>
<evidence type="ECO:0000256" key="2">
    <source>
        <dbReference type="ARBA" id="ARBA00004922"/>
    </source>
</evidence>
<dbReference type="UniPathway" id="UPA00378"/>
<evidence type="ECO:0000256" key="12">
    <source>
        <dbReference type="SAM" id="Phobius"/>
    </source>
</evidence>
<keyword evidence="11 12" id="KW-0472">Membrane</keyword>